<feature type="region of interest" description="Disordered" evidence="1">
    <location>
        <begin position="74"/>
        <end position="98"/>
    </location>
</feature>
<feature type="compositionally biased region" description="Polar residues" evidence="1">
    <location>
        <begin position="119"/>
        <end position="135"/>
    </location>
</feature>
<gene>
    <name evidence="2" type="ORF">HC248_02826</name>
</gene>
<dbReference type="Proteomes" id="UP000502041">
    <property type="component" value="Chromosome"/>
</dbReference>
<feature type="region of interest" description="Disordered" evidence="1">
    <location>
        <begin position="169"/>
        <end position="188"/>
    </location>
</feature>
<evidence type="ECO:0008006" key="4">
    <source>
        <dbReference type="Google" id="ProtNLM"/>
    </source>
</evidence>
<dbReference type="EMBL" id="CP051461">
    <property type="protein sequence ID" value="QJC57497.1"/>
    <property type="molecule type" value="Genomic_DNA"/>
</dbReference>
<name>A0A6H2HCK8_9BURK</name>
<protein>
    <recommendedName>
        <fullName evidence="4">STAS domain-containing protein</fullName>
    </recommendedName>
</protein>
<evidence type="ECO:0000256" key="1">
    <source>
        <dbReference type="SAM" id="MobiDB-lite"/>
    </source>
</evidence>
<sequence length="597" mass="66541">MSKEDSHPSLLSKMAKFVRNPAASWSGSDPGSRTGEEAASKQLLKELIERKRRNDFVRRREFDMLRKLRKREAKVGQNLNARPSFFQSSMPSKHDDRAKTLKKIDEIEAQMSMQWWKTNAHNSRDSASTSAQPPSDTRPDRPIDTPTQLNDYEITEIEEDAFLRSQQELQAKSPEDQPAPTFPNTLPTAGNWLNAQISVTARAPSASAHQGSEMSSFNESKLQAIEVEEAQVGACLEEAAILFANGDVDGAEAGLLEVLSPTDLCSQHIESWMALFDLYRASDQQEKFESAALEFVERFERSAPQWFSIPAMVKQLTKTDTRSLGNGPSADWVCPSVVGIQTVATLRAALDKFPMPWRLDWRNLKLIEAAALVSLSKIFATWAQQNVQLHFFGNEQLQNVLQAATVSGDDGVDAGWWLLRLDALRVTCQPEEFESVAIDYCVTYEVSPPSWITAVCRYKPLSDEAFKLDNTAFIQDVYSDSLPNTVVSVNDGDTQMSGLASQLSRLVSVELSGQILGDAIAVFDALECQMMGIEVMEISCAKLIRVDFAAAGTLLNWVTTKVLENRRVKFTEVNRLVAVFFKVIGISEHAEVETRND</sequence>
<keyword evidence="3" id="KW-1185">Reference proteome</keyword>
<reference evidence="2 3" key="1">
    <citation type="submission" date="2020-04" db="EMBL/GenBank/DDBJ databases">
        <title>Complete genome of a Psychrophilic, Marine, Gas Vacuolate Bacterium Polaromonas vacuolata KCTC 22033T.</title>
        <authorList>
            <person name="Hwang K."/>
            <person name="Kim K.M."/>
        </authorList>
    </citation>
    <scope>NUCLEOTIDE SEQUENCE [LARGE SCALE GENOMIC DNA]</scope>
    <source>
        <strain evidence="2 3">KCTC 22033</strain>
    </source>
</reference>
<evidence type="ECO:0000313" key="3">
    <source>
        <dbReference type="Proteomes" id="UP000502041"/>
    </source>
</evidence>
<proteinExistence type="predicted"/>
<dbReference type="AlphaFoldDB" id="A0A6H2HCK8"/>
<feature type="compositionally biased region" description="Polar residues" evidence="1">
    <location>
        <begin position="77"/>
        <end position="91"/>
    </location>
</feature>
<organism evidence="2 3">
    <name type="scientific">Polaromonas vacuolata</name>
    <dbReference type="NCBI Taxonomy" id="37448"/>
    <lineage>
        <taxon>Bacteria</taxon>
        <taxon>Pseudomonadati</taxon>
        <taxon>Pseudomonadota</taxon>
        <taxon>Betaproteobacteria</taxon>
        <taxon>Burkholderiales</taxon>
        <taxon>Comamonadaceae</taxon>
        <taxon>Polaromonas</taxon>
    </lineage>
</organism>
<dbReference type="KEGG" id="pvac:HC248_02826"/>
<evidence type="ECO:0000313" key="2">
    <source>
        <dbReference type="EMBL" id="QJC57497.1"/>
    </source>
</evidence>
<dbReference type="RefSeq" id="WP_168923001.1">
    <property type="nucleotide sequence ID" value="NZ_CP051461.1"/>
</dbReference>
<feature type="region of interest" description="Disordered" evidence="1">
    <location>
        <begin position="119"/>
        <end position="147"/>
    </location>
</feature>
<accession>A0A6H2HCK8</accession>